<evidence type="ECO:0000313" key="11">
    <source>
        <dbReference type="EMBL" id="VAW06878.1"/>
    </source>
</evidence>
<dbReference type="InterPro" id="IPR001278">
    <property type="entry name" value="Arg-tRNA-ligase"/>
</dbReference>
<gene>
    <name evidence="11" type="ORF">MNBD_ACTINO01-156</name>
</gene>
<dbReference type="Gene3D" id="3.30.1360.70">
    <property type="entry name" value="Arginyl tRNA synthetase N-terminal domain"/>
    <property type="match status" value="1"/>
</dbReference>
<dbReference type="HAMAP" id="MF_00123">
    <property type="entry name" value="Arg_tRNA_synth"/>
    <property type="match status" value="1"/>
</dbReference>
<dbReference type="SUPFAM" id="SSF55190">
    <property type="entry name" value="Arginyl-tRNA synthetase (ArgRS), N-terminal 'additional' domain"/>
    <property type="match status" value="1"/>
</dbReference>
<dbReference type="AlphaFoldDB" id="A0A3B0SN47"/>
<dbReference type="PROSITE" id="PS00178">
    <property type="entry name" value="AA_TRNA_LIGASE_I"/>
    <property type="match status" value="1"/>
</dbReference>
<reference evidence="11" key="1">
    <citation type="submission" date="2018-06" db="EMBL/GenBank/DDBJ databases">
        <authorList>
            <person name="Zhirakovskaya E."/>
        </authorList>
    </citation>
    <scope>NUCLEOTIDE SEQUENCE</scope>
</reference>
<dbReference type="SUPFAM" id="SSF47323">
    <property type="entry name" value="Anticodon-binding domain of a subclass of class I aminoacyl-tRNA synthetases"/>
    <property type="match status" value="1"/>
</dbReference>
<dbReference type="Pfam" id="PF05746">
    <property type="entry name" value="DALR_1"/>
    <property type="match status" value="1"/>
</dbReference>
<evidence type="ECO:0000256" key="1">
    <source>
        <dbReference type="ARBA" id="ARBA00005594"/>
    </source>
</evidence>
<evidence type="ECO:0000256" key="4">
    <source>
        <dbReference type="ARBA" id="ARBA00022741"/>
    </source>
</evidence>
<proteinExistence type="inferred from homology"/>
<dbReference type="InterPro" id="IPR001412">
    <property type="entry name" value="aa-tRNA-synth_I_CS"/>
</dbReference>
<sequence length="592" mass="64810">MSLQQQLTDLFAPAFATEGVDASFGTVAVSQRRELADYQCNGALGAAKTAGRNPRALAEAVLGHVDAPELIASLDIAGPGFINITVTDAALAATADSMAASERLGVDIVDEPMTVIVDYGGPNMSKALHVGHLRAAIIGESIKRLFSFLGHETIGDIHMGDWGMPMGQLIVELQDRRPDLVYFDTGYDTALSGPYPAESPVTLDDLSEMYPVITQRCADDPDVAERARVATFELQNGREGYLALWQHFHDVSVAEQRKDFEALGVEFDLWYGESTVRDRLEPMVQRALAAGIARESDGAVVVDVTRPEDKKELPPLLLTRSDGSYLYSTTDLATIEMRVKEMAMDLGLYVVDARQGLHLEQVFRAARIMGILPDDAGVEHIAFGTVNGKDGKPFKTREGGVLRLADLIALVADAARTRLDEANIAEGYPPEEREEIARQVGVAALKFGDLSNHRTSNYIFDLERFSAFEGKTGPYLQYSAVRIKSILRKASDAGLTAGGIVAPTVAQERDLMLRLARLPETINRAADLRAPNVLAEYAYEVATDFSRFYEHCHILSESDSVRQASWLRLVSLTLDVLTRLLDLLGIEIPDRM</sequence>
<dbReference type="SUPFAM" id="SSF52374">
    <property type="entry name" value="Nucleotidylyl transferase"/>
    <property type="match status" value="1"/>
</dbReference>
<dbReference type="PANTHER" id="PTHR11956:SF5">
    <property type="entry name" value="ARGININE--TRNA LIGASE, CYTOPLASMIC"/>
    <property type="match status" value="1"/>
</dbReference>
<comment type="similarity">
    <text evidence="1">Belongs to the class-I aminoacyl-tRNA synthetase family.</text>
</comment>
<dbReference type="Pfam" id="PF03485">
    <property type="entry name" value="Arg_tRNA_synt_N"/>
    <property type="match status" value="1"/>
</dbReference>
<keyword evidence="6" id="KW-0648">Protein biosynthesis</keyword>
<dbReference type="GO" id="GO:0004814">
    <property type="term" value="F:arginine-tRNA ligase activity"/>
    <property type="evidence" value="ECO:0007669"/>
    <property type="project" value="UniProtKB-EC"/>
</dbReference>
<evidence type="ECO:0000259" key="9">
    <source>
        <dbReference type="SMART" id="SM00836"/>
    </source>
</evidence>
<dbReference type="SMART" id="SM00836">
    <property type="entry name" value="DALR_1"/>
    <property type="match status" value="1"/>
</dbReference>
<dbReference type="Gene3D" id="3.40.50.620">
    <property type="entry name" value="HUPs"/>
    <property type="match status" value="1"/>
</dbReference>
<dbReference type="InterPro" id="IPR036695">
    <property type="entry name" value="Arg-tRNA-synth_N_sf"/>
</dbReference>
<evidence type="ECO:0000256" key="6">
    <source>
        <dbReference type="ARBA" id="ARBA00022917"/>
    </source>
</evidence>
<evidence type="ECO:0000256" key="3">
    <source>
        <dbReference type="ARBA" id="ARBA00022598"/>
    </source>
</evidence>
<comment type="catalytic activity">
    <reaction evidence="8">
        <text>tRNA(Arg) + L-arginine + ATP = L-arginyl-tRNA(Arg) + AMP + diphosphate</text>
        <dbReference type="Rhea" id="RHEA:20301"/>
        <dbReference type="Rhea" id="RHEA-COMP:9658"/>
        <dbReference type="Rhea" id="RHEA-COMP:9673"/>
        <dbReference type="ChEBI" id="CHEBI:30616"/>
        <dbReference type="ChEBI" id="CHEBI:32682"/>
        <dbReference type="ChEBI" id="CHEBI:33019"/>
        <dbReference type="ChEBI" id="CHEBI:78442"/>
        <dbReference type="ChEBI" id="CHEBI:78513"/>
        <dbReference type="ChEBI" id="CHEBI:456215"/>
        <dbReference type="EC" id="6.1.1.19"/>
    </reaction>
</comment>
<dbReference type="EC" id="6.1.1.19" evidence="2"/>
<keyword evidence="5" id="KW-0067">ATP-binding</keyword>
<dbReference type="PRINTS" id="PR01038">
    <property type="entry name" value="TRNASYNTHARG"/>
</dbReference>
<evidence type="ECO:0000256" key="7">
    <source>
        <dbReference type="ARBA" id="ARBA00023146"/>
    </source>
</evidence>
<dbReference type="InterPro" id="IPR005148">
    <property type="entry name" value="Arg-tRNA-synth_N"/>
</dbReference>
<dbReference type="Pfam" id="PF00750">
    <property type="entry name" value="tRNA-synt_1d"/>
    <property type="match status" value="1"/>
</dbReference>
<organism evidence="11">
    <name type="scientific">hydrothermal vent metagenome</name>
    <dbReference type="NCBI Taxonomy" id="652676"/>
    <lineage>
        <taxon>unclassified sequences</taxon>
        <taxon>metagenomes</taxon>
        <taxon>ecological metagenomes</taxon>
    </lineage>
</organism>
<dbReference type="Gene3D" id="1.10.730.10">
    <property type="entry name" value="Isoleucyl-tRNA Synthetase, Domain 1"/>
    <property type="match status" value="1"/>
</dbReference>
<evidence type="ECO:0000256" key="5">
    <source>
        <dbReference type="ARBA" id="ARBA00022840"/>
    </source>
</evidence>
<keyword evidence="3 11" id="KW-0436">Ligase</keyword>
<evidence type="ECO:0000256" key="2">
    <source>
        <dbReference type="ARBA" id="ARBA00012837"/>
    </source>
</evidence>
<dbReference type="NCBIfam" id="TIGR00456">
    <property type="entry name" value="argS"/>
    <property type="match status" value="1"/>
</dbReference>
<accession>A0A3B0SN47</accession>
<keyword evidence="4" id="KW-0547">Nucleotide-binding</keyword>
<dbReference type="InterPro" id="IPR014729">
    <property type="entry name" value="Rossmann-like_a/b/a_fold"/>
</dbReference>
<feature type="domain" description="DALR anticodon binding" evidence="9">
    <location>
        <begin position="476"/>
        <end position="592"/>
    </location>
</feature>
<dbReference type="CDD" id="cd07956">
    <property type="entry name" value="Anticodon_Ia_Arg"/>
    <property type="match status" value="1"/>
</dbReference>
<keyword evidence="7 11" id="KW-0030">Aminoacyl-tRNA synthetase</keyword>
<dbReference type="GO" id="GO:0006420">
    <property type="term" value="P:arginyl-tRNA aminoacylation"/>
    <property type="evidence" value="ECO:0007669"/>
    <property type="project" value="InterPro"/>
</dbReference>
<feature type="domain" description="Arginyl tRNA synthetase N-terminal" evidence="10">
    <location>
        <begin position="1"/>
        <end position="86"/>
    </location>
</feature>
<dbReference type="SMART" id="SM01016">
    <property type="entry name" value="Arg_tRNA_synt_N"/>
    <property type="match status" value="1"/>
</dbReference>
<evidence type="ECO:0000259" key="10">
    <source>
        <dbReference type="SMART" id="SM01016"/>
    </source>
</evidence>
<dbReference type="InterPro" id="IPR035684">
    <property type="entry name" value="ArgRS_core"/>
</dbReference>
<evidence type="ECO:0000256" key="8">
    <source>
        <dbReference type="ARBA" id="ARBA00049339"/>
    </source>
</evidence>
<name>A0A3B0SN47_9ZZZZ</name>
<dbReference type="InterPro" id="IPR009080">
    <property type="entry name" value="tRNAsynth_Ia_anticodon-bd"/>
</dbReference>
<dbReference type="GO" id="GO:0005737">
    <property type="term" value="C:cytoplasm"/>
    <property type="evidence" value="ECO:0007669"/>
    <property type="project" value="InterPro"/>
</dbReference>
<dbReference type="EMBL" id="UOEI01000493">
    <property type="protein sequence ID" value="VAW06878.1"/>
    <property type="molecule type" value="Genomic_DNA"/>
</dbReference>
<protein>
    <recommendedName>
        <fullName evidence="2">arginine--tRNA ligase</fullName>
        <ecNumber evidence="2">6.1.1.19</ecNumber>
    </recommendedName>
</protein>
<dbReference type="PANTHER" id="PTHR11956">
    <property type="entry name" value="ARGINYL-TRNA SYNTHETASE"/>
    <property type="match status" value="1"/>
</dbReference>
<dbReference type="GO" id="GO:0005524">
    <property type="term" value="F:ATP binding"/>
    <property type="evidence" value="ECO:0007669"/>
    <property type="project" value="UniProtKB-KW"/>
</dbReference>
<dbReference type="InterPro" id="IPR008909">
    <property type="entry name" value="DALR_anticod-bd"/>
</dbReference>